<reference evidence="1" key="1">
    <citation type="submission" date="2021-01" db="EMBL/GenBank/DDBJ databases">
        <title>Whole genome shotgun sequence of Sinosporangium siamense NBRC 109515.</title>
        <authorList>
            <person name="Komaki H."/>
            <person name="Tamura T."/>
        </authorList>
    </citation>
    <scope>NUCLEOTIDE SEQUENCE</scope>
    <source>
        <strain evidence="1">NBRC 109515</strain>
    </source>
</reference>
<comment type="caution">
    <text evidence="1">The sequence shown here is derived from an EMBL/GenBank/DDBJ whole genome shotgun (WGS) entry which is preliminary data.</text>
</comment>
<protein>
    <submittedName>
        <fullName evidence="1">Uncharacterized protein</fullName>
    </submittedName>
</protein>
<dbReference type="GO" id="GO:0003677">
    <property type="term" value="F:DNA binding"/>
    <property type="evidence" value="ECO:0007669"/>
    <property type="project" value="InterPro"/>
</dbReference>
<dbReference type="InterPro" id="IPR010982">
    <property type="entry name" value="Lambda_DNA-bd_dom_sf"/>
</dbReference>
<organism evidence="1 2">
    <name type="scientific">Sinosporangium siamense</name>
    <dbReference type="NCBI Taxonomy" id="1367973"/>
    <lineage>
        <taxon>Bacteria</taxon>
        <taxon>Bacillati</taxon>
        <taxon>Actinomycetota</taxon>
        <taxon>Actinomycetes</taxon>
        <taxon>Streptosporangiales</taxon>
        <taxon>Streptosporangiaceae</taxon>
        <taxon>Sinosporangium</taxon>
    </lineage>
</organism>
<gene>
    <name evidence="1" type="ORF">Ssi02_59500</name>
</gene>
<keyword evidence="2" id="KW-1185">Reference proteome</keyword>
<dbReference type="AlphaFoldDB" id="A0A919VF29"/>
<dbReference type="EMBL" id="BOOW01000037">
    <property type="protein sequence ID" value="GII95719.1"/>
    <property type="molecule type" value="Genomic_DNA"/>
</dbReference>
<accession>A0A919VF29</accession>
<dbReference type="Proteomes" id="UP000606172">
    <property type="component" value="Unassembled WGS sequence"/>
</dbReference>
<dbReference type="Gene3D" id="1.10.260.40">
    <property type="entry name" value="lambda repressor-like DNA-binding domains"/>
    <property type="match status" value="1"/>
</dbReference>
<proteinExistence type="predicted"/>
<evidence type="ECO:0000313" key="1">
    <source>
        <dbReference type="EMBL" id="GII95719.1"/>
    </source>
</evidence>
<dbReference type="RefSeq" id="WP_204030750.1">
    <property type="nucleotide sequence ID" value="NZ_BOOW01000037.1"/>
</dbReference>
<sequence>MDDFSAKLRYLWSTTRAPDGGPWSTRKVAAAMAAASGGRVTISHTHVANLLNGVENDPRLSFVAMLTVVFDAPEDYFVCGAISEIARTMAAEGARSS</sequence>
<name>A0A919VF29_9ACTN</name>
<evidence type="ECO:0000313" key="2">
    <source>
        <dbReference type="Proteomes" id="UP000606172"/>
    </source>
</evidence>